<dbReference type="Pfam" id="PF18922">
    <property type="entry name" value="DUF5672"/>
    <property type="match status" value="1"/>
</dbReference>
<dbReference type="InterPro" id="IPR043729">
    <property type="entry name" value="DUF5672"/>
</dbReference>
<evidence type="ECO:0000259" key="1">
    <source>
        <dbReference type="Pfam" id="PF18922"/>
    </source>
</evidence>
<reference evidence="2" key="1">
    <citation type="submission" date="2020-12" db="EMBL/GenBank/DDBJ databases">
        <title>The genome sequence of Inhella sp. 1Y17.</title>
        <authorList>
            <person name="Liu Y."/>
        </authorList>
    </citation>
    <scope>NUCLEOTIDE SEQUENCE</scope>
    <source>
        <strain evidence="2">1Y17</strain>
    </source>
</reference>
<keyword evidence="3" id="KW-1185">Reference proteome</keyword>
<organism evidence="2 3">
    <name type="scientific">Inhella proteolytica</name>
    <dbReference type="NCBI Taxonomy" id="2795029"/>
    <lineage>
        <taxon>Bacteria</taxon>
        <taxon>Pseudomonadati</taxon>
        <taxon>Pseudomonadota</taxon>
        <taxon>Betaproteobacteria</taxon>
        <taxon>Burkholderiales</taxon>
        <taxon>Sphaerotilaceae</taxon>
        <taxon>Inhella</taxon>
    </lineage>
</organism>
<accession>A0A931J2L6</accession>
<comment type="caution">
    <text evidence="2">The sequence shown here is derived from an EMBL/GenBank/DDBJ whole genome shotgun (WGS) entry which is preliminary data.</text>
</comment>
<evidence type="ECO:0000313" key="3">
    <source>
        <dbReference type="Proteomes" id="UP000613266"/>
    </source>
</evidence>
<protein>
    <recommendedName>
        <fullName evidence="1">DUF5672 domain-containing protein</fullName>
    </recommendedName>
</protein>
<dbReference type="AlphaFoldDB" id="A0A931J2L6"/>
<gene>
    <name evidence="2" type="ORF">I7X39_05740</name>
</gene>
<name>A0A931J2L6_9BURK</name>
<proteinExistence type="predicted"/>
<sequence>MTLPITLIGIDTDPVSRTLTRYALERTRECLDVQEILFFGAEPLHIGERFVRIERFPSIDAYSEFVLKCLWPFIRTDYIMIVHWDGFATRPELWQDRFLDYDYIGAPWIWGDENRRVGNGGFCIRSKKLLLECADVRVRRHPEIEGGGGAEDVVICKLYGAHFESRGLRFAPIEVAREFALEYGDERETFGFHGPWVMPLRLDESVLLKYQSTLLAKLKNAEVKPQVLANCRARGYMRFAAALEAA</sequence>
<dbReference type="Proteomes" id="UP000613266">
    <property type="component" value="Unassembled WGS sequence"/>
</dbReference>
<evidence type="ECO:0000313" key="2">
    <source>
        <dbReference type="EMBL" id="MBH9576404.1"/>
    </source>
</evidence>
<dbReference type="RefSeq" id="WP_198110024.1">
    <property type="nucleotide sequence ID" value="NZ_JAEDAK010000003.1"/>
</dbReference>
<feature type="domain" description="DUF5672" evidence="1">
    <location>
        <begin position="50"/>
        <end position="193"/>
    </location>
</feature>
<dbReference type="EMBL" id="JAEDAK010000003">
    <property type="protein sequence ID" value="MBH9576404.1"/>
    <property type="molecule type" value="Genomic_DNA"/>
</dbReference>